<dbReference type="EMBL" id="NHTK01004382">
    <property type="protein sequence ID" value="PPQ87011.1"/>
    <property type="molecule type" value="Genomic_DNA"/>
</dbReference>
<proteinExistence type="predicted"/>
<dbReference type="Proteomes" id="UP000284842">
    <property type="component" value="Unassembled WGS sequence"/>
</dbReference>
<keyword evidence="2" id="KW-1185">Reference proteome</keyword>
<organism evidence="1 2">
    <name type="scientific">Panaeolus cyanescens</name>
    <dbReference type="NCBI Taxonomy" id="181874"/>
    <lineage>
        <taxon>Eukaryota</taxon>
        <taxon>Fungi</taxon>
        <taxon>Dikarya</taxon>
        <taxon>Basidiomycota</taxon>
        <taxon>Agaricomycotina</taxon>
        <taxon>Agaricomycetes</taxon>
        <taxon>Agaricomycetidae</taxon>
        <taxon>Agaricales</taxon>
        <taxon>Agaricineae</taxon>
        <taxon>Galeropsidaceae</taxon>
        <taxon>Panaeolus</taxon>
    </lineage>
</organism>
<comment type="caution">
    <text evidence="1">The sequence shown here is derived from an EMBL/GenBank/DDBJ whole genome shotgun (WGS) entry which is preliminary data.</text>
</comment>
<protein>
    <recommendedName>
        <fullName evidence="3">HNH nuclease domain-containing protein</fullName>
    </recommendedName>
</protein>
<dbReference type="OrthoDB" id="3133596at2759"/>
<dbReference type="STRING" id="181874.A0A409X8G8"/>
<reference evidence="1 2" key="1">
    <citation type="journal article" date="2018" name="Evol. Lett.">
        <title>Horizontal gene cluster transfer increased hallucinogenic mushroom diversity.</title>
        <authorList>
            <person name="Reynolds H.T."/>
            <person name="Vijayakumar V."/>
            <person name="Gluck-Thaler E."/>
            <person name="Korotkin H.B."/>
            <person name="Matheny P.B."/>
            <person name="Slot J.C."/>
        </authorList>
    </citation>
    <scope>NUCLEOTIDE SEQUENCE [LARGE SCALE GENOMIC DNA]</scope>
    <source>
        <strain evidence="1 2">2629</strain>
    </source>
</reference>
<dbReference type="AlphaFoldDB" id="A0A409X8G8"/>
<accession>A0A409X8G8</accession>
<sequence length="264" mass="31228">MTRSAIKRAEDADPNLQRCLIENCSTQMAVQWGHVYDREEGAHRYKMDSLERNWGLIEGSLNLDTRRNVFFVGASLYELYRKHKWSLVPEEMVVSQFFYEGLMGPQPRTRHDFPKLQSQTFKYTFLPIKDMEDVCITRQSEDKTVTIYEHPFSGFPTITSHIHPTFVLLHLANALWHLDTGRYDAIVEQYPWLDNVDMLHTNWFAELPVNTFWPSPRRHKLPTTSQVDVQDDPLRTPPRRLRLVPELSDWQRLEAQRFNNPPWS</sequence>
<evidence type="ECO:0008006" key="3">
    <source>
        <dbReference type="Google" id="ProtNLM"/>
    </source>
</evidence>
<evidence type="ECO:0000313" key="1">
    <source>
        <dbReference type="EMBL" id="PPQ87011.1"/>
    </source>
</evidence>
<gene>
    <name evidence="1" type="ORF">CVT24_002716</name>
</gene>
<evidence type="ECO:0000313" key="2">
    <source>
        <dbReference type="Proteomes" id="UP000284842"/>
    </source>
</evidence>
<name>A0A409X8G8_9AGAR</name>
<dbReference type="InParanoid" id="A0A409X8G8"/>
<feature type="non-terminal residue" evidence="1">
    <location>
        <position position="264"/>
    </location>
</feature>